<proteinExistence type="predicted"/>
<sequence length="283" mass="33467">MGLPSFITKSIERNDTPQRATPRPVTSKPDTANSKLVEDIKELQTRRSSQRTKFKSLQKIIEQLKQDVKSRDADLASINQKLAEIEEQYKKLYEEEQADHDVTKDKLKGISQELQEKNEFVEELKRKHEESMQEIKTRYEDKLKDLQEEKVREVKERDERIEKMKKQMVGFLKDNSWERQQQLEELTKELGKVSEEAMTLKIKLKSLLRNNQCERCDLLKQDIVKRDRKIAEQEISIKELMTVCKKFEKQLMQQVSFQGLENRPDSSFRDVPRISGVPVILIF</sequence>
<dbReference type="EMBL" id="MRZV01000067">
    <property type="protein sequence ID" value="PIK60044.1"/>
    <property type="molecule type" value="Genomic_DNA"/>
</dbReference>
<reference evidence="3 4" key="1">
    <citation type="journal article" date="2017" name="PLoS Biol.">
        <title>The sea cucumber genome provides insights into morphological evolution and visceral regeneration.</title>
        <authorList>
            <person name="Zhang X."/>
            <person name="Sun L."/>
            <person name="Yuan J."/>
            <person name="Sun Y."/>
            <person name="Gao Y."/>
            <person name="Zhang L."/>
            <person name="Li S."/>
            <person name="Dai H."/>
            <person name="Hamel J.F."/>
            <person name="Liu C."/>
            <person name="Yu Y."/>
            <person name="Liu S."/>
            <person name="Lin W."/>
            <person name="Guo K."/>
            <person name="Jin S."/>
            <person name="Xu P."/>
            <person name="Storey K.B."/>
            <person name="Huan P."/>
            <person name="Zhang T."/>
            <person name="Zhou Y."/>
            <person name="Zhang J."/>
            <person name="Lin C."/>
            <person name="Li X."/>
            <person name="Xing L."/>
            <person name="Huo D."/>
            <person name="Sun M."/>
            <person name="Wang L."/>
            <person name="Mercier A."/>
            <person name="Li F."/>
            <person name="Yang H."/>
            <person name="Xiang J."/>
        </authorList>
    </citation>
    <scope>NUCLEOTIDE SEQUENCE [LARGE SCALE GENOMIC DNA]</scope>
    <source>
        <strain evidence="3">Shaxun</strain>
        <tissue evidence="3">Muscle</tissue>
    </source>
</reference>
<keyword evidence="4" id="KW-1185">Reference proteome</keyword>
<evidence type="ECO:0000256" key="2">
    <source>
        <dbReference type="SAM" id="MobiDB-lite"/>
    </source>
</evidence>
<comment type="caution">
    <text evidence="3">The sequence shown here is derived from an EMBL/GenBank/DDBJ whole genome shotgun (WGS) entry which is preliminary data.</text>
</comment>
<evidence type="ECO:0000256" key="1">
    <source>
        <dbReference type="SAM" id="Coils"/>
    </source>
</evidence>
<organism evidence="3 4">
    <name type="scientific">Stichopus japonicus</name>
    <name type="common">Sea cucumber</name>
    <dbReference type="NCBI Taxonomy" id="307972"/>
    <lineage>
        <taxon>Eukaryota</taxon>
        <taxon>Metazoa</taxon>
        <taxon>Echinodermata</taxon>
        <taxon>Eleutherozoa</taxon>
        <taxon>Echinozoa</taxon>
        <taxon>Holothuroidea</taxon>
        <taxon>Aspidochirotacea</taxon>
        <taxon>Aspidochirotida</taxon>
        <taxon>Stichopodidae</taxon>
        <taxon>Apostichopus</taxon>
    </lineage>
</organism>
<name>A0A2G8LIG7_STIJA</name>
<dbReference type="STRING" id="307972.A0A2G8LIG7"/>
<evidence type="ECO:0000313" key="3">
    <source>
        <dbReference type="EMBL" id="PIK60044.1"/>
    </source>
</evidence>
<accession>A0A2G8LIG7</accession>
<dbReference type="OrthoDB" id="8799554at2759"/>
<keyword evidence="1" id="KW-0175">Coiled coil</keyword>
<gene>
    <name evidence="3" type="ORF">BSL78_03042</name>
</gene>
<evidence type="ECO:0000313" key="4">
    <source>
        <dbReference type="Proteomes" id="UP000230750"/>
    </source>
</evidence>
<dbReference type="AlphaFoldDB" id="A0A2G8LIG7"/>
<protein>
    <submittedName>
        <fullName evidence="3">Putative GRIP and coiled-coil domain-containing protein 2</fullName>
    </submittedName>
</protein>
<dbReference type="Proteomes" id="UP000230750">
    <property type="component" value="Unassembled WGS sequence"/>
</dbReference>
<feature type="coiled-coil region" evidence="1">
    <location>
        <begin position="47"/>
        <end position="203"/>
    </location>
</feature>
<feature type="region of interest" description="Disordered" evidence="2">
    <location>
        <begin position="1"/>
        <end position="37"/>
    </location>
</feature>